<accession>A0A9D1M7S7</accession>
<dbReference type="AlphaFoldDB" id="A0A9D1M7S7"/>
<evidence type="ECO:0000313" key="2">
    <source>
        <dbReference type="EMBL" id="HIU55405.1"/>
    </source>
</evidence>
<protein>
    <submittedName>
        <fullName evidence="2">HD domain-containing protein</fullName>
    </submittedName>
</protein>
<organism evidence="2 3">
    <name type="scientific">Candidatus Gallibacteroides avistercoris</name>
    <dbReference type="NCBI Taxonomy" id="2840833"/>
    <lineage>
        <taxon>Bacteria</taxon>
        <taxon>Pseudomonadati</taxon>
        <taxon>Bacteroidota</taxon>
        <taxon>Bacteroidia</taxon>
        <taxon>Bacteroidales</taxon>
        <taxon>Bacteroidaceae</taxon>
        <taxon>Bacteroidaceae incertae sedis</taxon>
        <taxon>Candidatus Gallibacteroides</taxon>
    </lineage>
</organism>
<reference evidence="2" key="1">
    <citation type="submission" date="2020-10" db="EMBL/GenBank/DDBJ databases">
        <authorList>
            <person name="Gilroy R."/>
        </authorList>
    </citation>
    <scope>NUCLEOTIDE SEQUENCE</scope>
    <source>
        <strain evidence="2">CHK158-818</strain>
    </source>
</reference>
<feature type="domain" description="HD" evidence="1">
    <location>
        <begin position="28"/>
        <end position="117"/>
    </location>
</feature>
<gene>
    <name evidence="2" type="ORF">IAB03_06330</name>
</gene>
<dbReference type="Pfam" id="PF01966">
    <property type="entry name" value="HD"/>
    <property type="match status" value="1"/>
</dbReference>
<comment type="caution">
    <text evidence="2">The sequence shown here is derived from an EMBL/GenBank/DDBJ whole genome shotgun (WGS) entry which is preliminary data.</text>
</comment>
<dbReference type="InterPro" id="IPR006674">
    <property type="entry name" value="HD_domain"/>
</dbReference>
<sequence length="171" mass="20011">MDKMCCVDRLECRMLEYYTLKDPSQIVHTLCVREYTRLLARQEGYAAHQVSLLEIAALLHDIGCPQSKEKYGNSLPFNQEREGAVIAAEWLQQEVGLESSEREWVVTVVGSHHQFKRSRELGFQVLFESDMIVNIQEGYYDRSQLWHYYDKMITTLSGQRLYRLLFGDPPK</sequence>
<dbReference type="Proteomes" id="UP000824112">
    <property type="component" value="Unassembled WGS sequence"/>
</dbReference>
<evidence type="ECO:0000259" key="1">
    <source>
        <dbReference type="Pfam" id="PF01966"/>
    </source>
</evidence>
<dbReference type="Gene3D" id="1.10.3210.10">
    <property type="entry name" value="Hypothetical protein af1432"/>
    <property type="match status" value="1"/>
</dbReference>
<dbReference type="EMBL" id="DVNA01000142">
    <property type="protein sequence ID" value="HIU55405.1"/>
    <property type="molecule type" value="Genomic_DNA"/>
</dbReference>
<name>A0A9D1M7S7_9BACT</name>
<evidence type="ECO:0000313" key="3">
    <source>
        <dbReference type="Proteomes" id="UP000824112"/>
    </source>
</evidence>
<dbReference type="InterPro" id="IPR003607">
    <property type="entry name" value="HD/PDEase_dom"/>
</dbReference>
<dbReference type="CDD" id="cd00077">
    <property type="entry name" value="HDc"/>
    <property type="match status" value="1"/>
</dbReference>
<proteinExistence type="predicted"/>
<reference evidence="2" key="2">
    <citation type="journal article" date="2021" name="PeerJ">
        <title>Extensive microbial diversity within the chicken gut microbiome revealed by metagenomics and culture.</title>
        <authorList>
            <person name="Gilroy R."/>
            <person name="Ravi A."/>
            <person name="Getino M."/>
            <person name="Pursley I."/>
            <person name="Horton D.L."/>
            <person name="Alikhan N.F."/>
            <person name="Baker D."/>
            <person name="Gharbi K."/>
            <person name="Hall N."/>
            <person name="Watson M."/>
            <person name="Adriaenssens E.M."/>
            <person name="Foster-Nyarko E."/>
            <person name="Jarju S."/>
            <person name="Secka A."/>
            <person name="Antonio M."/>
            <person name="Oren A."/>
            <person name="Chaudhuri R.R."/>
            <person name="La Ragione R."/>
            <person name="Hildebrand F."/>
            <person name="Pallen M.J."/>
        </authorList>
    </citation>
    <scope>NUCLEOTIDE SEQUENCE</scope>
    <source>
        <strain evidence="2">CHK158-818</strain>
    </source>
</reference>
<dbReference type="SUPFAM" id="SSF109604">
    <property type="entry name" value="HD-domain/PDEase-like"/>
    <property type="match status" value="1"/>
</dbReference>